<dbReference type="EMBL" id="CAXDID020000225">
    <property type="protein sequence ID" value="CAL6059256.1"/>
    <property type="molecule type" value="Genomic_DNA"/>
</dbReference>
<gene>
    <name evidence="1" type="ORF">HINF_LOCUS12725</name>
    <name evidence="2" type="ORF">HINF_LOCUS48657</name>
</gene>
<reference evidence="1" key="1">
    <citation type="submission" date="2023-06" db="EMBL/GenBank/DDBJ databases">
        <authorList>
            <person name="Kurt Z."/>
        </authorList>
    </citation>
    <scope>NUCLEOTIDE SEQUENCE</scope>
</reference>
<evidence type="ECO:0000313" key="1">
    <source>
        <dbReference type="EMBL" id="CAI9925080.1"/>
    </source>
</evidence>
<reference evidence="2 3" key="2">
    <citation type="submission" date="2024-07" db="EMBL/GenBank/DDBJ databases">
        <authorList>
            <person name="Akdeniz Z."/>
        </authorList>
    </citation>
    <scope>NUCLEOTIDE SEQUENCE [LARGE SCALE GENOMIC DNA]</scope>
</reference>
<accession>A0AA86NUA4</accession>
<evidence type="ECO:0000313" key="3">
    <source>
        <dbReference type="Proteomes" id="UP001642409"/>
    </source>
</evidence>
<dbReference type="EMBL" id="CATOUU010000336">
    <property type="protein sequence ID" value="CAI9925080.1"/>
    <property type="molecule type" value="Genomic_DNA"/>
</dbReference>
<evidence type="ECO:0000313" key="2">
    <source>
        <dbReference type="EMBL" id="CAL6059256.1"/>
    </source>
</evidence>
<sequence length="1320" mass="142255">MKFKDQIQISQKASNINLFIYTNTTQLAQIEATINNVQINTFALFGFSMSNQIVIDSNINISIQFYVLTGSLICTICEVSVQRCILVFIASGHQISGLIIEPKESVNIYSSFIQFRISSMNSSGLINQIKQTSVTFIISQCKLSGTNLIQSNNNGYIASTIQVDIVLNISQFDICVDATTRFGQNSVFISIIGSESINCDICNNLSVIYGLCGEELKYSEIVNGVHKCMYPFEYINYQCICAQGYLLDQTKCINIVESINNIIVVNTNNSDHILLIEQKIAKIDDQFEIVGNNMINNKSQIENYIISNYSKSDGNLLINTSILDNRIKANITSLQNNIIQKQLQIDANLLQNTTVLDWRIYNNVSVLNSSIENISQQLKDMNYTKMQNTIDSLQNQLYDFNASLYKDKQVIEQQQNIIDNLTNFINCTNNYGYSMVNGSCVQVSCSISGQQNINGICQCTIINSIVQSGACICPFNSNVISSACVCSITGQTIQNGQCACSTTGAFVNNNACTCGVNSLNISNQCSCPSGASLVNGICTCVNTNAYISGNQCVCPTFSSLVGNTCTCPSNSQIVSNECVCNLISGQVMKNAVCQCQTTGAFVNGGSCTCGVNSLNVSNACSCPSGANLVNGICTCSNINAYISGNQCVCPTYSSLVENTCTCPANSQILNNSCICNQISGQIMNNGLCQCQTTGAIVNNGACICGVNATNVSNICTCPSGATLVNGVCTCQNINAYISGNQCVCPTFSSLVGNTCTCPTNSSLINSVCTCDKIIGQTMINGTCQCPSNQPIINNQCDSTSYLIKTTNFECSQQYFTQSFDLQSVNYQITAFSNFSQGYVFRSGQVTQNAFIDIQDNVYNINYNVRPLFSNENILTNFKIQFGTQSLNNGSFILDSIQTLSINQMNIITKQGSQLTLKASCQLNILSNMTNNMNISNLLVNLSFAPSSGNITLLCNIAGNFNISGYQVLGSYISTQTVAMIGLNVYQAVVNVNKVSFKTSAFNVGNGSSYLFGETTYLSTLVINNLAVILGNISSFLLLGSITSDSTNYYQFGGLIAILSVQSTLYANNILMDSYQYISTSNVTKSGFLVGQSLSIPSVVNIKNLCLQQNSTSLTQQFQNLGLVGYTEGNTSFSSTTITFSVQGTNFNGFGIIGNQSTSIFAEFINLRTSVTVASSTSSSFIGSVFGIEQAETCSIQNASVVQANIISGQYTGGFIAYSQQSKVTIQNSTISQVNISGSDCVGGFIGYYLPYNYVKTFYLVNSNIQSVRISGSTSYISIVVGYSSGGTFQISGSSSASNYIKAIKQNDCGALSNNWSVVGC</sequence>
<name>A0AA86NUA4_9EUKA</name>
<comment type="caution">
    <text evidence="1">The sequence shown here is derived from an EMBL/GenBank/DDBJ whole genome shotgun (WGS) entry which is preliminary data.</text>
</comment>
<proteinExistence type="predicted"/>
<organism evidence="1">
    <name type="scientific">Hexamita inflata</name>
    <dbReference type="NCBI Taxonomy" id="28002"/>
    <lineage>
        <taxon>Eukaryota</taxon>
        <taxon>Metamonada</taxon>
        <taxon>Diplomonadida</taxon>
        <taxon>Hexamitidae</taxon>
        <taxon>Hexamitinae</taxon>
        <taxon>Hexamita</taxon>
    </lineage>
</organism>
<protein>
    <submittedName>
        <fullName evidence="1">Uncharacterized protein</fullName>
    </submittedName>
</protein>
<dbReference type="Proteomes" id="UP001642409">
    <property type="component" value="Unassembled WGS sequence"/>
</dbReference>
<keyword evidence="3" id="KW-1185">Reference proteome</keyword>